<dbReference type="AlphaFoldDB" id="A0A6S6WKN8"/>
<dbReference type="EMBL" id="HG992987">
    <property type="protein sequence ID" value="CAE7217346.1"/>
    <property type="molecule type" value="Genomic_DNA"/>
</dbReference>
<gene>
    <name evidence="1" type="ORF">PTTW11_10948</name>
</gene>
<evidence type="ECO:0000313" key="2">
    <source>
        <dbReference type="Proteomes" id="UP000472372"/>
    </source>
</evidence>
<protein>
    <submittedName>
        <fullName evidence="1">Uncharacterized protein</fullName>
    </submittedName>
</protein>
<accession>A0A6S6WKN8</accession>
<evidence type="ECO:0000313" key="1">
    <source>
        <dbReference type="EMBL" id="CAE7217346.1"/>
    </source>
</evidence>
<name>A0A6S6WKN8_9PLEO</name>
<sequence>MTDQYNKMVGKQQKLVGMYVGIGVGIFVLVASIAIWAFWRHSRKRKRAINQQSQLTSNQPMVQQTATQQQWQSRGVEADGLAYKTELEAQHNPERYQEMNAYSHTNPFQGGHIVEAQSTRDPHEMPQTFWQHARQEMPGDSRSETAGRR</sequence>
<proteinExistence type="predicted"/>
<dbReference type="Proteomes" id="UP000472372">
    <property type="component" value="Chromosome 11"/>
</dbReference>
<organism evidence="1 2">
    <name type="scientific">Pyrenophora teres f. teres</name>
    <dbReference type="NCBI Taxonomy" id="97479"/>
    <lineage>
        <taxon>Eukaryota</taxon>
        <taxon>Fungi</taxon>
        <taxon>Dikarya</taxon>
        <taxon>Ascomycota</taxon>
        <taxon>Pezizomycotina</taxon>
        <taxon>Dothideomycetes</taxon>
        <taxon>Pleosporomycetidae</taxon>
        <taxon>Pleosporales</taxon>
        <taxon>Pleosporineae</taxon>
        <taxon>Pleosporaceae</taxon>
        <taxon>Pyrenophora</taxon>
    </lineage>
</organism>
<reference evidence="1" key="1">
    <citation type="submission" date="2021-02" db="EMBL/GenBank/DDBJ databases">
        <authorList>
            <person name="Syme A R."/>
            <person name="Syme A R."/>
            <person name="Moolhuijzen P."/>
        </authorList>
    </citation>
    <scope>NUCLEOTIDE SEQUENCE</scope>
    <source>
        <strain evidence="1">W1-1</strain>
    </source>
</reference>